<dbReference type="PhylomeDB" id="B3S0I0"/>
<evidence type="ECO:0000313" key="7">
    <source>
        <dbReference type="Proteomes" id="UP000009022"/>
    </source>
</evidence>
<dbReference type="InterPro" id="IPR036047">
    <property type="entry name" value="F-box-like_dom_sf"/>
</dbReference>
<dbReference type="HOGENOM" id="CLU_350346_0_0_1"/>
<dbReference type="InterPro" id="IPR015943">
    <property type="entry name" value="WD40/YVTN_repeat-like_dom_sf"/>
</dbReference>
<dbReference type="PANTHER" id="PTHR22847:SF745">
    <property type="entry name" value="F-BOX_WD REPEAT-CONTAINING PROTEIN 7"/>
    <property type="match status" value="1"/>
</dbReference>
<dbReference type="GO" id="GO:1990234">
    <property type="term" value="C:transferase complex"/>
    <property type="evidence" value="ECO:0007669"/>
    <property type="project" value="UniProtKB-ARBA"/>
</dbReference>
<dbReference type="SMART" id="SM00320">
    <property type="entry name" value="WD40"/>
    <property type="match status" value="7"/>
</dbReference>
<dbReference type="SUPFAM" id="SSF50978">
    <property type="entry name" value="WD40 repeat-like"/>
    <property type="match status" value="1"/>
</dbReference>
<dbReference type="PRINTS" id="PR00320">
    <property type="entry name" value="GPROTEINBRPT"/>
</dbReference>
<protein>
    <recommendedName>
        <fullName evidence="5">F-box domain-containing protein</fullName>
    </recommendedName>
</protein>
<feature type="region of interest" description="Disordered" evidence="4">
    <location>
        <begin position="136"/>
        <end position="175"/>
    </location>
</feature>
<dbReference type="Pfam" id="PF00400">
    <property type="entry name" value="WD40"/>
    <property type="match status" value="6"/>
</dbReference>
<dbReference type="Gene3D" id="2.130.10.10">
    <property type="entry name" value="YVTN repeat-like/Quinoprotein amine dehydrogenase"/>
    <property type="match status" value="2"/>
</dbReference>
<evidence type="ECO:0000256" key="3">
    <source>
        <dbReference type="PROSITE-ProRule" id="PRU00221"/>
    </source>
</evidence>
<name>B3S0I0_TRIAD</name>
<feature type="repeat" description="WD" evidence="3">
    <location>
        <begin position="657"/>
        <end position="689"/>
    </location>
</feature>
<gene>
    <name evidence="6" type="ORF">TRIADDRAFT_57055</name>
</gene>
<sequence>MDDEKQIEEENTNFFQLPSLPNYRKTGASLSFIPSLKQNRILHDTKVKPLLNFDDKAILPNVNGQKLEIDILSESISLNRICFKICRWFSMWNICQQKIFISSLVEKCSENVLVQLDSTLEPVYHHDFKIQLTHRRSKSSPIPNTIASRSTSGKSDINSYSDATMNSSEAQSSETLRNSLRSYDFRNSDYWTNEKYSSSQRPALTITKRLKSTSLRNTTHQDVATITKNSENEFKDQLKHVLKRIDHWSEGKTEVLLMTIAKEATPSVLQYLANCVNQRLDHRLNINCLTDKILLTIFSNLDPQSICRCAQTCQRWRYLTKDNSLWYSKCDELTDEVEAQDLMDVIEESAKEHDVSIDWKLAYQELLNIVNNNLTSEYSANISRESLFTEHYGIKFLEDINNTIEKEYANLRIFMAKFLTALLIDIHHEAECQTIADTRTEEDPYYDDDSIDSFHNLNLGTLAKVVHFTSKLANERNAVRSGIVRPLKHVFRLQGHLEAVMCLQFDKCKIISGSADRTLRLWDIRSGRPVKGGIRCLQYDDNIIVTGSWDATVRVWDIIQYKTLNILYKHRDCVSCLQFTEEKLIDNYHFDLSSVTGSYDSTLCVWNMKNWECKGVFKGHTDSVNCLHFDGRMVLSGSTDKTLLYWNCETLECLHRFTGHTDAVLSLEVRSGLAASGSADGKIMFWNLKHKFHEATVAIHKIPVRSIRFMGLRFFAGLDDGNIKEFDLRTGIYIRTLSGHFGPVQCLQIQKKRMISSSDDGSIRIWDMKEAPLQVGNKSYPRLLNKIVLPPNVITEELMELQFN</sequence>
<dbReference type="RefSeq" id="XP_002113172.1">
    <property type="nucleotide sequence ID" value="XM_002113136.1"/>
</dbReference>
<evidence type="ECO:0000256" key="2">
    <source>
        <dbReference type="ARBA" id="ARBA00022737"/>
    </source>
</evidence>
<feature type="repeat" description="WD" evidence="3">
    <location>
        <begin position="737"/>
        <end position="769"/>
    </location>
</feature>
<evidence type="ECO:0000256" key="4">
    <source>
        <dbReference type="SAM" id="MobiDB-lite"/>
    </source>
</evidence>
<evidence type="ECO:0000313" key="6">
    <source>
        <dbReference type="EMBL" id="EDV23646.1"/>
    </source>
</evidence>
<dbReference type="Gene3D" id="1.20.1280.50">
    <property type="match status" value="1"/>
</dbReference>
<dbReference type="OrthoDB" id="190105at2759"/>
<feature type="repeat" description="WD" evidence="3">
    <location>
        <begin position="493"/>
        <end position="532"/>
    </location>
</feature>
<dbReference type="KEGG" id="tad:TRIADDRAFT_57055"/>
<dbReference type="InterPro" id="IPR001680">
    <property type="entry name" value="WD40_rpt"/>
</dbReference>
<dbReference type="AlphaFoldDB" id="B3S0I0"/>
<dbReference type="InterPro" id="IPR019775">
    <property type="entry name" value="WD40_repeat_CS"/>
</dbReference>
<feature type="domain" description="F-box" evidence="5">
    <location>
        <begin position="283"/>
        <end position="329"/>
    </location>
</feature>
<dbReference type="SUPFAM" id="SSF81383">
    <property type="entry name" value="F-box domain"/>
    <property type="match status" value="1"/>
</dbReference>
<dbReference type="InterPro" id="IPR036322">
    <property type="entry name" value="WD40_repeat_dom_sf"/>
</dbReference>
<dbReference type="PROSITE" id="PS50181">
    <property type="entry name" value="FBOX"/>
    <property type="match status" value="1"/>
</dbReference>
<dbReference type="Pfam" id="PF12937">
    <property type="entry name" value="F-box-like"/>
    <property type="match status" value="1"/>
</dbReference>
<dbReference type="GeneID" id="6754385"/>
<reference evidence="6 7" key="1">
    <citation type="journal article" date="2008" name="Nature">
        <title>The Trichoplax genome and the nature of placozoans.</title>
        <authorList>
            <person name="Srivastava M."/>
            <person name="Begovic E."/>
            <person name="Chapman J."/>
            <person name="Putnam N.H."/>
            <person name="Hellsten U."/>
            <person name="Kawashima T."/>
            <person name="Kuo A."/>
            <person name="Mitros T."/>
            <person name="Salamov A."/>
            <person name="Carpenter M.L."/>
            <person name="Signorovitch A.Y."/>
            <person name="Moreno M.A."/>
            <person name="Kamm K."/>
            <person name="Grimwood J."/>
            <person name="Schmutz J."/>
            <person name="Shapiro H."/>
            <person name="Grigoriev I.V."/>
            <person name="Buss L.W."/>
            <person name="Schierwater B."/>
            <person name="Dellaporta S.L."/>
            <person name="Rokhsar D.S."/>
        </authorList>
    </citation>
    <scope>NUCLEOTIDE SEQUENCE [LARGE SCALE GENOMIC DNA]</scope>
    <source>
        <strain evidence="6 7">Grell-BS-1999</strain>
    </source>
</reference>
<keyword evidence="7" id="KW-1185">Reference proteome</keyword>
<keyword evidence="2" id="KW-0677">Repeat</keyword>
<dbReference type="CDD" id="cd00200">
    <property type="entry name" value="WD40"/>
    <property type="match status" value="1"/>
</dbReference>
<dbReference type="EMBL" id="DS985246">
    <property type="protein sequence ID" value="EDV23646.1"/>
    <property type="molecule type" value="Genomic_DNA"/>
</dbReference>
<proteinExistence type="predicted"/>
<dbReference type="PROSITE" id="PS50082">
    <property type="entry name" value="WD_REPEATS_2"/>
    <property type="match status" value="5"/>
</dbReference>
<feature type="repeat" description="WD" evidence="3">
    <location>
        <begin position="540"/>
        <end position="566"/>
    </location>
</feature>
<dbReference type="PROSITE" id="PS50294">
    <property type="entry name" value="WD_REPEATS_REGION"/>
    <property type="match status" value="4"/>
</dbReference>
<dbReference type="InterPro" id="IPR001810">
    <property type="entry name" value="F-box_dom"/>
</dbReference>
<dbReference type="InParanoid" id="B3S0I0"/>
<dbReference type="Proteomes" id="UP000009022">
    <property type="component" value="Unassembled WGS sequence"/>
</dbReference>
<dbReference type="InterPro" id="IPR020472">
    <property type="entry name" value="WD40_PAC1"/>
</dbReference>
<dbReference type="PANTHER" id="PTHR22847">
    <property type="entry name" value="WD40 REPEAT PROTEIN"/>
    <property type="match status" value="1"/>
</dbReference>
<dbReference type="STRING" id="10228.B3S0I0"/>
<organism evidence="6 7">
    <name type="scientific">Trichoplax adhaerens</name>
    <name type="common">Trichoplax reptans</name>
    <dbReference type="NCBI Taxonomy" id="10228"/>
    <lineage>
        <taxon>Eukaryota</taxon>
        <taxon>Metazoa</taxon>
        <taxon>Placozoa</taxon>
        <taxon>Uniplacotomia</taxon>
        <taxon>Trichoplacea</taxon>
        <taxon>Trichoplacidae</taxon>
        <taxon>Trichoplax</taxon>
    </lineage>
</organism>
<keyword evidence="1 3" id="KW-0853">WD repeat</keyword>
<feature type="compositionally biased region" description="Polar residues" evidence="4">
    <location>
        <begin position="139"/>
        <end position="175"/>
    </location>
</feature>
<accession>B3S0I0</accession>
<feature type="repeat" description="WD" evidence="3">
    <location>
        <begin position="617"/>
        <end position="656"/>
    </location>
</feature>
<evidence type="ECO:0000259" key="5">
    <source>
        <dbReference type="PROSITE" id="PS50181"/>
    </source>
</evidence>
<dbReference type="CTD" id="6754385"/>
<evidence type="ECO:0000256" key="1">
    <source>
        <dbReference type="ARBA" id="ARBA00022574"/>
    </source>
</evidence>
<dbReference type="SMART" id="SM00256">
    <property type="entry name" value="FBOX"/>
    <property type="match status" value="1"/>
</dbReference>
<dbReference type="PROSITE" id="PS00678">
    <property type="entry name" value="WD_REPEATS_1"/>
    <property type="match status" value="4"/>
</dbReference>
<dbReference type="eggNOG" id="KOG0274">
    <property type="taxonomic scope" value="Eukaryota"/>
</dbReference>